<dbReference type="GO" id="GO:0005886">
    <property type="term" value="C:plasma membrane"/>
    <property type="evidence" value="ECO:0007669"/>
    <property type="project" value="UniProtKB-SubCell"/>
</dbReference>
<evidence type="ECO:0000256" key="8">
    <source>
        <dbReference type="ARBA" id="ARBA00022989"/>
    </source>
</evidence>
<keyword evidence="11" id="KW-0282">Flagellum</keyword>
<dbReference type="RefSeq" id="WP_072744586.1">
    <property type="nucleotide sequence ID" value="NZ_FQXR01000008.1"/>
</dbReference>
<comment type="subcellular location">
    <subcellularLocation>
        <location evidence="2">Cell membrane</location>
        <topology evidence="2">Single-pass membrane protein</topology>
    </subcellularLocation>
</comment>
<gene>
    <name evidence="11" type="ORF">SAMN02745180_01933</name>
</gene>
<dbReference type="GO" id="GO:0009425">
    <property type="term" value="C:bacterial-type flagellum basal body"/>
    <property type="evidence" value="ECO:0007669"/>
    <property type="project" value="InterPro"/>
</dbReference>
<dbReference type="OrthoDB" id="166089at2"/>
<feature type="transmembrane region" description="Helical" evidence="10">
    <location>
        <begin position="6"/>
        <end position="30"/>
    </location>
</feature>
<dbReference type="Pfam" id="PF03748">
    <property type="entry name" value="FliL"/>
    <property type="match status" value="1"/>
</dbReference>
<reference evidence="11 12" key="1">
    <citation type="submission" date="2016-11" db="EMBL/GenBank/DDBJ databases">
        <authorList>
            <person name="Jaros S."/>
            <person name="Januszkiewicz K."/>
            <person name="Wedrychowicz H."/>
        </authorList>
    </citation>
    <scope>NUCLEOTIDE SEQUENCE [LARGE SCALE GENOMIC DNA]</scope>
    <source>
        <strain evidence="11 12">DSM 13106</strain>
    </source>
</reference>
<evidence type="ECO:0000313" key="11">
    <source>
        <dbReference type="EMBL" id="SHI05366.1"/>
    </source>
</evidence>
<comment type="similarity">
    <text evidence="3 10">Belongs to the FliL family.</text>
</comment>
<keyword evidence="6 10" id="KW-0812">Transmembrane</keyword>
<dbReference type="GO" id="GO:0071978">
    <property type="term" value="P:bacterial-type flagellum-dependent swarming motility"/>
    <property type="evidence" value="ECO:0007669"/>
    <property type="project" value="TreeGrafter"/>
</dbReference>
<dbReference type="GO" id="GO:0006935">
    <property type="term" value="P:chemotaxis"/>
    <property type="evidence" value="ECO:0007669"/>
    <property type="project" value="UniProtKB-KW"/>
</dbReference>
<keyword evidence="11" id="KW-0966">Cell projection</keyword>
<evidence type="ECO:0000256" key="1">
    <source>
        <dbReference type="ARBA" id="ARBA00002254"/>
    </source>
</evidence>
<keyword evidence="12" id="KW-1185">Reference proteome</keyword>
<dbReference type="Proteomes" id="UP000184389">
    <property type="component" value="Unassembled WGS sequence"/>
</dbReference>
<comment type="function">
    <text evidence="1 10">Controls the rotational direction of flagella during chemotaxis.</text>
</comment>
<keyword evidence="11" id="KW-0969">Cilium</keyword>
<evidence type="ECO:0000256" key="3">
    <source>
        <dbReference type="ARBA" id="ARBA00008281"/>
    </source>
</evidence>
<evidence type="ECO:0000256" key="4">
    <source>
        <dbReference type="ARBA" id="ARBA00022475"/>
    </source>
</evidence>
<evidence type="ECO:0000256" key="6">
    <source>
        <dbReference type="ARBA" id="ARBA00022692"/>
    </source>
</evidence>
<accession>A0A1M5Y070</accession>
<keyword evidence="7 10" id="KW-0283">Flagellar rotation</keyword>
<evidence type="ECO:0000256" key="7">
    <source>
        <dbReference type="ARBA" id="ARBA00022779"/>
    </source>
</evidence>
<evidence type="ECO:0000313" key="12">
    <source>
        <dbReference type="Proteomes" id="UP000184389"/>
    </source>
</evidence>
<organism evidence="11 12">
    <name type="scientific">Sporanaerobacter acetigenes DSM 13106</name>
    <dbReference type="NCBI Taxonomy" id="1123281"/>
    <lineage>
        <taxon>Bacteria</taxon>
        <taxon>Bacillati</taxon>
        <taxon>Bacillota</taxon>
        <taxon>Tissierellia</taxon>
        <taxon>Tissierellales</taxon>
        <taxon>Sporanaerobacteraceae</taxon>
        <taxon>Sporanaerobacter</taxon>
    </lineage>
</organism>
<keyword evidence="9 10" id="KW-0472">Membrane</keyword>
<name>A0A1M5Y070_9FIRM</name>
<dbReference type="PANTHER" id="PTHR35091:SF2">
    <property type="entry name" value="FLAGELLAR PROTEIN FLIL"/>
    <property type="match status" value="1"/>
</dbReference>
<proteinExistence type="inferred from homology"/>
<protein>
    <recommendedName>
        <fullName evidence="10">Flagellar protein FliL</fullName>
    </recommendedName>
</protein>
<dbReference type="PANTHER" id="PTHR35091">
    <property type="entry name" value="FLAGELLAR PROTEIN FLIL"/>
    <property type="match status" value="1"/>
</dbReference>
<keyword evidence="8 10" id="KW-1133">Transmembrane helix</keyword>
<evidence type="ECO:0000256" key="10">
    <source>
        <dbReference type="RuleBase" id="RU364125"/>
    </source>
</evidence>
<evidence type="ECO:0000256" key="2">
    <source>
        <dbReference type="ARBA" id="ARBA00004162"/>
    </source>
</evidence>
<keyword evidence="5 10" id="KW-0145">Chemotaxis</keyword>
<dbReference type="InterPro" id="IPR005503">
    <property type="entry name" value="FliL"/>
</dbReference>
<evidence type="ECO:0000256" key="9">
    <source>
        <dbReference type="ARBA" id="ARBA00023136"/>
    </source>
</evidence>
<evidence type="ECO:0000256" key="5">
    <source>
        <dbReference type="ARBA" id="ARBA00022500"/>
    </source>
</evidence>
<dbReference type="STRING" id="1123281.SAMN02745180_01933"/>
<sequence>MDTKKIILIVVLVAVIVFAIFGTILGFIFYKNNDSNKGNTGKNKNSEQYYITLEDMYCNIKESKKIVRLKITVEISDKDTFEKLENKQFLMRDEINKIIRNKKEEDLQGKDGQLTLQSEIRNSLIELFDNENITNIYFNDLIIQ</sequence>
<dbReference type="EMBL" id="FQXR01000008">
    <property type="protein sequence ID" value="SHI05366.1"/>
    <property type="molecule type" value="Genomic_DNA"/>
</dbReference>
<dbReference type="AlphaFoldDB" id="A0A1M5Y070"/>
<keyword evidence="4 10" id="KW-1003">Cell membrane</keyword>